<dbReference type="InterPro" id="IPR003593">
    <property type="entry name" value="AAA+_ATPase"/>
</dbReference>
<dbReference type="InterPro" id="IPR052026">
    <property type="entry name" value="ExeA_AAA_ATPase_DNA-bind"/>
</dbReference>
<dbReference type="SMART" id="SM00382">
    <property type="entry name" value="AAA"/>
    <property type="match status" value="1"/>
</dbReference>
<evidence type="ECO:0000313" key="3">
    <source>
        <dbReference type="Proteomes" id="UP000295626"/>
    </source>
</evidence>
<dbReference type="Pfam" id="PF10923">
    <property type="entry name" value="BrxC_BrxD"/>
    <property type="match status" value="1"/>
</dbReference>
<dbReference type="PANTHER" id="PTHR35894:SF1">
    <property type="entry name" value="PHOSPHORIBULOKINASE _ URIDINE KINASE FAMILY"/>
    <property type="match status" value="1"/>
</dbReference>
<dbReference type="Gene3D" id="3.40.50.300">
    <property type="entry name" value="P-loop containing nucleotide triphosphate hydrolases"/>
    <property type="match status" value="1"/>
</dbReference>
<proteinExistence type="predicted"/>
<dbReference type="Proteomes" id="UP000295626">
    <property type="component" value="Unassembled WGS sequence"/>
</dbReference>
<dbReference type="EMBL" id="SMKE01000061">
    <property type="protein sequence ID" value="TDC01211.1"/>
    <property type="molecule type" value="Genomic_DNA"/>
</dbReference>
<reference evidence="2 3" key="1">
    <citation type="submission" date="2019-02" db="EMBL/GenBank/DDBJ databases">
        <title>Draft genome sequences of novel Actinobacteria.</title>
        <authorList>
            <person name="Sahin N."/>
            <person name="Ay H."/>
            <person name="Saygin H."/>
        </authorList>
    </citation>
    <scope>NUCLEOTIDE SEQUENCE [LARGE SCALE GENOMIC DNA]</scope>
    <source>
        <strain evidence="2 3">JCM 30529</strain>
    </source>
</reference>
<name>A0ABY2DN14_9ACTN</name>
<evidence type="ECO:0000313" key="2">
    <source>
        <dbReference type="EMBL" id="TDC01211.1"/>
    </source>
</evidence>
<keyword evidence="3" id="KW-1185">Reference proteome</keyword>
<organism evidence="2 3">
    <name type="scientific">Micromonospora fluostatini</name>
    <dbReference type="NCBI Taxonomy" id="1629071"/>
    <lineage>
        <taxon>Bacteria</taxon>
        <taxon>Bacillati</taxon>
        <taxon>Actinomycetota</taxon>
        <taxon>Actinomycetes</taxon>
        <taxon>Micromonosporales</taxon>
        <taxon>Micromonosporaceae</taxon>
        <taxon>Micromonospora</taxon>
    </lineage>
</organism>
<sequence>MMDAHDPDPNGAVNPYPSSAVAQIADAGSTVMTIPTAAIRRATAVMDGYLTALRAVPQEPAGRVLAVVGDYGTGKTHLAAHLIRHAAERLDGDLQWMHLNAPPDTFVSLYRAFADKLADRRDVVDRQVRRLYADILAVEVRRSRVTEPLAESLLDGSLDPVAVVDTFGMMEHRLLEQLRQRLREVTDNTEFARALTLLLRGGFEDAVWEWIAGRPPAEVLRERGITGTLTATEATALQAMGVFAMLIGYGPNPFVLVIDELDQVLTAAGRRGTEALDKFKEMLHVFAASHTFLIIAGLPDLLDSLPRDVRARSGEQVRMTPLTTAETRGYIRYRQGDRLAPFTEESIVQLVELAHGVPRRVISLCHRLWRQARDRGTPVTPAMVRAAVRELYGGAGTQHVLAEIRQVLVGTGHDAYVPDYFLTDRPDSRVDYWLPVGRDDAGCGILLAGPMLEESDVVTVENRARAAHAHRDCELLLVVLEPVPEQFLPRIREAVGREPLLYRPRSFADQLTAEVKAMTGRMEERYPQDGLLVPVAPHLARLDRRQSATQHMLSLLTGALDDLRVRNDQQLAAIHRDLSQLRPPLGAVTEHGADDLLAGLPAPVVEVFERALAAGHLHTRVGTLLTRAFEEGEAGRGARQAVRARIRDGRVHAATGVAALLTELVEAFAQAVAEWYALARQQPGGPTVAQRERLEEICQIFDVVHEYLPVFRLRALRDLVDGPGDGTGPEDLFGDLSSRVRQELLAALPGGAT</sequence>
<dbReference type="SUPFAM" id="SSF52540">
    <property type="entry name" value="P-loop containing nucleoside triphosphate hydrolases"/>
    <property type="match status" value="1"/>
</dbReference>
<dbReference type="PANTHER" id="PTHR35894">
    <property type="entry name" value="GENERAL SECRETION PATHWAY PROTEIN A-RELATED"/>
    <property type="match status" value="1"/>
</dbReference>
<dbReference type="InterPro" id="IPR027417">
    <property type="entry name" value="P-loop_NTPase"/>
</dbReference>
<comment type="caution">
    <text evidence="2">The sequence shown here is derived from an EMBL/GenBank/DDBJ whole genome shotgun (WGS) entry which is preliminary data.</text>
</comment>
<accession>A0ABY2DN14</accession>
<gene>
    <name evidence="2" type="ORF">E1091_03275</name>
</gene>
<feature type="domain" description="AAA+ ATPase" evidence="1">
    <location>
        <begin position="61"/>
        <end position="323"/>
    </location>
</feature>
<protein>
    <recommendedName>
        <fullName evidence="1">AAA+ ATPase domain-containing protein</fullName>
    </recommendedName>
</protein>
<dbReference type="InterPro" id="IPR021228">
    <property type="entry name" value="BrxD"/>
</dbReference>
<evidence type="ECO:0000259" key="1">
    <source>
        <dbReference type="SMART" id="SM00382"/>
    </source>
</evidence>